<evidence type="ECO:0000256" key="2">
    <source>
        <dbReference type="ARBA" id="ARBA00009841"/>
    </source>
</evidence>
<organism evidence="6 7">
    <name type="scientific">Kazachstania africana (strain ATCC 22294 / BCRC 22015 / CBS 2517 / CECT 1963 / NBRC 1671 / NRRL Y-8276)</name>
    <name type="common">Yeast</name>
    <name type="synonym">Kluyveromyces africanus</name>
    <dbReference type="NCBI Taxonomy" id="1071382"/>
    <lineage>
        <taxon>Eukaryota</taxon>
        <taxon>Fungi</taxon>
        <taxon>Dikarya</taxon>
        <taxon>Ascomycota</taxon>
        <taxon>Saccharomycotina</taxon>
        <taxon>Saccharomycetes</taxon>
        <taxon>Saccharomycetales</taxon>
        <taxon>Saccharomycetaceae</taxon>
        <taxon>Kazachstania</taxon>
    </lineage>
</organism>
<evidence type="ECO:0000256" key="5">
    <source>
        <dbReference type="ARBA" id="ARBA00023242"/>
    </source>
</evidence>
<dbReference type="PANTHER" id="PTHR12150:SF13">
    <property type="entry name" value="METHYLTRANSFERASE C9ORF114-RELATED"/>
    <property type="match status" value="1"/>
</dbReference>
<dbReference type="PANTHER" id="PTHR12150">
    <property type="entry name" value="CLASS IV SAM-BINDING METHYLTRANSFERASE-RELATED"/>
    <property type="match status" value="1"/>
</dbReference>
<dbReference type="AlphaFoldDB" id="H2B094"/>
<protein>
    <submittedName>
        <fullName evidence="6">Uncharacterized protein</fullName>
    </submittedName>
</protein>
<keyword evidence="5" id="KW-0539">Nucleus</keyword>
<dbReference type="GO" id="GO:0005634">
    <property type="term" value="C:nucleus"/>
    <property type="evidence" value="ECO:0007669"/>
    <property type="project" value="UniProtKB-SubCell"/>
</dbReference>
<evidence type="ECO:0000313" key="6">
    <source>
        <dbReference type="EMBL" id="CCF60044.1"/>
    </source>
</evidence>
<evidence type="ECO:0000256" key="1">
    <source>
        <dbReference type="ARBA" id="ARBA00004123"/>
    </source>
</evidence>
<dbReference type="CDD" id="cd18086">
    <property type="entry name" value="HsC9orf114-like"/>
    <property type="match status" value="1"/>
</dbReference>
<name>H2B094_KAZAF</name>
<dbReference type="OrthoDB" id="361029at2759"/>
<dbReference type="HOGENOM" id="CLU_061859_0_0_1"/>
<reference evidence="6 7" key="1">
    <citation type="journal article" date="2011" name="Proc. Natl. Acad. Sci. U.S.A.">
        <title>Evolutionary erosion of yeast sex chromosomes by mating-type switching accidents.</title>
        <authorList>
            <person name="Gordon J.L."/>
            <person name="Armisen D."/>
            <person name="Proux-Wera E."/>
            <person name="Oheigeartaigh S.S."/>
            <person name="Byrne K.P."/>
            <person name="Wolfe K.H."/>
        </authorList>
    </citation>
    <scope>NUCLEOTIDE SEQUENCE [LARGE SCALE GENOMIC DNA]</scope>
    <source>
        <strain evidence="7">ATCC 22294 / BCRC 22015 / CBS 2517 / CECT 1963 / NBRC 1671 / NRRL Y-8276</strain>
    </source>
</reference>
<dbReference type="SUPFAM" id="SSF75217">
    <property type="entry name" value="alpha/beta knot"/>
    <property type="match status" value="1"/>
</dbReference>
<evidence type="ECO:0000313" key="7">
    <source>
        <dbReference type="Proteomes" id="UP000005220"/>
    </source>
</evidence>
<dbReference type="InterPro" id="IPR029028">
    <property type="entry name" value="Alpha/beta_knot_MTases"/>
</dbReference>
<dbReference type="GeneID" id="13883680"/>
<dbReference type="InParanoid" id="H2B094"/>
<accession>H2B094</accession>
<dbReference type="InterPro" id="IPR029026">
    <property type="entry name" value="tRNA_m1G_MTases_N"/>
</dbReference>
<dbReference type="GO" id="GO:0032259">
    <property type="term" value="P:methylation"/>
    <property type="evidence" value="ECO:0007669"/>
    <property type="project" value="UniProtKB-KW"/>
</dbReference>
<evidence type="ECO:0000256" key="3">
    <source>
        <dbReference type="ARBA" id="ARBA00022603"/>
    </source>
</evidence>
<dbReference type="STRING" id="1071382.H2B094"/>
<comment type="subcellular location">
    <subcellularLocation>
        <location evidence="1">Nucleus</location>
    </subcellularLocation>
</comment>
<comment type="similarity">
    <text evidence="2">Belongs to the class IV-like SAM-binding methyltransferase superfamily.</text>
</comment>
<keyword evidence="4" id="KW-0808">Transferase</keyword>
<proteinExistence type="inferred from homology"/>
<sequence>MAINKVVNSKKVKKDDLKIKKPNLPLKKSKKPIKVLSKSINYSLCIPTSILNSCSNLDQITHTLYQIAKAATLFNVAEIVILDQGSRNSESKITDSMLMASLLQYFVTPPYLIKSVFKKQYLGYFKIASKLPRILNLPFMRYLEANEGRYREGLSIRMTHPDAKKEFKQTKYINIGKAETLELKSQLVPTNVRVTVDIVEKKVVSPIEAYGDFVGANSSYGYHVRIAKSFGDIFTESAFSKGYSQAIWINSGDYYYNENLKKYHKVETKVSQIEKIIRSDSNEEPANVLLVCGKWDHIKTSFNKCKDQFDGCDGAHQFFDGQIELPGAAPQGNINIEDSCMIALTALHSYL</sequence>
<dbReference type="Pfam" id="PF02598">
    <property type="entry name" value="Methyltrn_RNA_3"/>
    <property type="match status" value="1"/>
</dbReference>
<dbReference type="RefSeq" id="XP_003959179.1">
    <property type="nucleotide sequence ID" value="XM_003959130.1"/>
</dbReference>
<dbReference type="eggNOG" id="KOG3925">
    <property type="taxonomic scope" value="Eukaryota"/>
</dbReference>
<dbReference type="EMBL" id="HE650829">
    <property type="protein sequence ID" value="CCF60044.1"/>
    <property type="molecule type" value="Genomic_DNA"/>
</dbReference>
<evidence type="ECO:0000256" key="4">
    <source>
        <dbReference type="ARBA" id="ARBA00022679"/>
    </source>
</evidence>
<dbReference type="FunCoup" id="H2B094">
    <property type="interactions" value="1050"/>
</dbReference>
<dbReference type="GO" id="GO:0008168">
    <property type="term" value="F:methyltransferase activity"/>
    <property type="evidence" value="ECO:0007669"/>
    <property type="project" value="UniProtKB-KW"/>
</dbReference>
<dbReference type="InterPro" id="IPR003750">
    <property type="entry name" value="Put_MeTrfase-C9orf114-like"/>
</dbReference>
<gene>
    <name evidence="6" type="primary">KAFR0I02650</name>
    <name evidence="6" type="ORF">KAFR_0I02650</name>
</gene>
<keyword evidence="3" id="KW-0489">Methyltransferase</keyword>
<dbReference type="Gene3D" id="3.40.1280.10">
    <property type="match status" value="2"/>
</dbReference>
<dbReference type="Proteomes" id="UP000005220">
    <property type="component" value="Chromosome 9"/>
</dbReference>
<dbReference type="FunFam" id="3.40.1280.10:FF:000040">
    <property type="entry name" value="YMR310C-like protein"/>
    <property type="match status" value="1"/>
</dbReference>
<dbReference type="KEGG" id="kaf:KAFR_0I02650"/>
<keyword evidence="7" id="KW-1185">Reference proteome</keyword>